<organism evidence="2 3">
    <name type="scientific">Burkholderia lata (strain ATCC 17760 / DSM 23089 / LMG 22485 / NCIMB 9086 / R18194 / 383)</name>
    <dbReference type="NCBI Taxonomy" id="482957"/>
    <lineage>
        <taxon>Bacteria</taxon>
        <taxon>Pseudomonadati</taxon>
        <taxon>Pseudomonadota</taxon>
        <taxon>Betaproteobacteria</taxon>
        <taxon>Burkholderiales</taxon>
        <taxon>Burkholderiaceae</taxon>
        <taxon>Burkholderia</taxon>
        <taxon>Burkholderia cepacia complex</taxon>
    </lineage>
</organism>
<evidence type="ECO:0000256" key="1">
    <source>
        <dbReference type="SAM" id="MobiDB-lite"/>
    </source>
</evidence>
<feature type="region of interest" description="Disordered" evidence="1">
    <location>
        <begin position="1"/>
        <end position="68"/>
    </location>
</feature>
<feature type="compositionally biased region" description="Low complexity" evidence="1">
    <location>
        <begin position="38"/>
        <end position="51"/>
    </location>
</feature>
<proteinExistence type="predicted"/>
<dbReference type="EMBL" id="CABVQI010000011">
    <property type="protein sequence ID" value="VWC99044.1"/>
    <property type="molecule type" value="Genomic_DNA"/>
</dbReference>
<name>A0A6P2WQN2_BURL3</name>
<protein>
    <submittedName>
        <fullName evidence="2">Uncharacterized protein</fullName>
    </submittedName>
</protein>
<sequence length="536" mass="55663">MKPWEKYAQEAAAPTTGPWEKYAQDTAASTTGPWDKYASATPAPSSAPVAPLDRLPPDSPPQAAASKHADTIANRLLGLGKSAVGLGEAGLSAATGVLAAPVGAAYGIGKTLASGKYGTQQGIEEGDRAGAALAGKLTYQPRTEAGRNDVEALGNSGLMHALQGMPVESPMIARIPEVPRGVLATGEGAAGAARIGKQAAGRAVGNAVAGALPEVDPQTLQLARQAHGMGFRLTPDMVYGNKYARGAGELAQDNPFVGKTVREHNQQVFNSHLVNAIGGEGDKLTRKTFADAMDRSGNTIGSIAERYPLPIDQSFTAKLRANGANQLPGVRRVINSYVDQIDGAATKPQTLLGGGRTATPRELPGPAFRRFNTAISKQIRGTSDGDLRNALRGLQDDLLEERAQYMSQSDLDAYNEARRQYAIGSALEPLVAKSSTGNISPSALLGVVTKNAAGKSAMARGTAGQMGTLADIGQRFLKEQPSSGTAERALMQNLLTHPVGTLAAGGTALLTAPPAAAYNRFGPAVTDLLIQRPPRQ</sequence>
<dbReference type="RefSeq" id="WP_175044917.1">
    <property type="nucleotide sequence ID" value="NZ_CABVQI010000011.1"/>
</dbReference>
<reference evidence="2 3" key="1">
    <citation type="submission" date="2019-09" db="EMBL/GenBank/DDBJ databases">
        <authorList>
            <person name="Depoorter E."/>
        </authorList>
    </citation>
    <scope>NUCLEOTIDE SEQUENCE [LARGE SCALE GENOMIC DNA]</scope>
    <source>
        <strain evidence="2">R-18112</strain>
    </source>
</reference>
<evidence type="ECO:0000313" key="2">
    <source>
        <dbReference type="EMBL" id="VWC99044.1"/>
    </source>
</evidence>
<dbReference type="AlphaFoldDB" id="A0A6P2WQN2"/>
<accession>A0A6P2WQN2</accession>
<dbReference type="Proteomes" id="UP000494274">
    <property type="component" value="Unassembled WGS sequence"/>
</dbReference>
<evidence type="ECO:0000313" key="3">
    <source>
        <dbReference type="Proteomes" id="UP000494274"/>
    </source>
</evidence>
<gene>
    <name evidence="2" type="ORF">BLA18112_03858</name>
</gene>